<dbReference type="OrthoDB" id="142890at2157"/>
<dbReference type="SUPFAM" id="SSF53335">
    <property type="entry name" value="S-adenosyl-L-methionine-dependent methyltransferases"/>
    <property type="match status" value="1"/>
</dbReference>
<name>M0BF73_9EURY</name>
<gene>
    <name evidence="2" type="ORF">C479_12534</name>
</gene>
<dbReference type="STRING" id="1227490.C479_12534"/>
<dbReference type="PATRIC" id="fig|1227490.4.peg.2552"/>
<dbReference type="Proteomes" id="UP000011560">
    <property type="component" value="Unassembled WGS sequence"/>
</dbReference>
<evidence type="ECO:0000313" key="2">
    <source>
        <dbReference type="EMBL" id="ELZ08953.1"/>
    </source>
</evidence>
<protein>
    <submittedName>
        <fullName evidence="2">Type 11 methyltransferase</fullName>
    </submittedName>
</protein>
<dbReference type="RefSeq" id="WP_007703103.1">
    <property type="nucleotide sequence ID" value="NZ_AOIQ01000019.1"/>
</dbReference>
<keyword evidence="2" id="KW-0808">Transferase</keyword>
<evidence type="ECO:0000313" key="3">
    <source>
        <dbReference type="Proteomes" id="UP000011560"/>
    </source>
</evidence>
<dbReference type="Pfam" id="PF08241">
    <property type="entry name" value="Methyltransf_11"/>
    <property type="match status" value="1"/>
</dbReference>
<dbReference type="PANTHER" id="PTHR43591">
    <property type="entry name" value="METHYLTRANSFERASE"/>
    <property type="match status" value="1"/>
</dbReference>
<keyword evidence="3" id="KW-1185">Reference proteome</keyword>
<organism evidence="2 3">
    <name type="scientific">Halovivax asiaticus JCM 14624</name>
    <dbReference type="NCBI Taxonomy" id="1227490"/>
    <lineage>
        <taxon>Archaea</taxon>
        <taxon>Methanobacteriati</taxon>
        <taxon>Methanobacteriota</taxon>
        <taxon>Stenosarchaea group</taxon>
        <taxon>Halobacteria</taxon>
        <taxon>Halobacteriales</taxon>
        <taxon>Natrialbaceae</taxon>
        <taxon>Halovivax</taxon>
    </lineage>
</organism>
<feature type="domain" description="Methyltransferase type 11" evidence="1">
    <location>
        <begin position="36"/>
        <end position="118"/>
    </location>
</feature>
<dbReference type="Gene3D" id="3.40.50.150">
    <property type="entry name" value="Vaccinia Virus protein VP39"/>
    <property type="match status" value="1"/>
</dbReference>
<dbReference type="GO" id="GO:0008757">
    <property type="term" value="F:S-adenosylmethionine-dependent methyltransferase activity"/>
    <property type="evidence" value="ECO:0007669"/>
    <property type="project" value="InterPro"/>
</dbReference>
<proteinExistence type="predicted"/>
<keyword evidence="2" id="KW-0489">Methyltransferase</keyword>
<sequence length="280" mass="30330">MREFSAEYLRRTREGMWDDSREALRGLSLDDRERVLDVGCGTGELSRVLDSESPDDCEVIGCDADVGLLSTASDHVSVVAGDATRLPFADDSFDLVVCQALLINLPDPAAAVTEFARVSSDLVAAIEPDNGAVTIESSVDAEAGLATRAREAYLDGVPTDVTLGARASDAFATADLDVVRTARYDHARSIEPPYDESAVRSAKRKASGDGLADDRETLLAGALTPDEYDDLRAAWREMGRTVVHQMGDRAYRRIETVPFHVTVGRVRGEKRDMTAPKPGR</sequence>
<dbReference type="AlphaFoldDB" id="M0BF73"/>
<dbReference type="EMBL" id="AOIQ01000019">
    <property type="protein sequence ID" value="ELZ08953.1"/>
    <property type="molecule type" value="Genomic_DNA"/>
</dbReference>
<dbReference type="InterPro" id="IPR013216">
    <property type="entry name" value="Methyltransf_11"/>
</dbReference>
<dbReference type="InterPro" id="IPR029063">
    <property type="entry name" value="SAM-dependent_MTases_sf"/>
</dbReference>
<comment type="caution">
    <text evidence="2">The sequence shown here is derived from an EMBL/GenBank/DDBJ whole genome shotgun (WGS) entry which is preliminary data.</text>
</comment>
<accession>M0BF73</accession>
<dbReference type="GO" id="GO:0032259">
    <property type="term" value="P:methylation"/>
    <property type="evidence" value="ECO:0007669"/>
    <property type="project" value="UniProtKB-KW"/>
</dbReference>
<dbReference type="CDD" id="cd02440">
    <property type="entry name" value="AdoMet_MTases"/>
    <property type="match status" value="1"/>
</dbReference>
<evidence type="ECO:0000259" key="1">
    <source>
        <dbReference type="Pfam" id="PF08241"/>
    </source>
</evidence>
<reference evidence="2 3" key="1">
    <citation type="journal article" date="2014" name="PLoS Genet.">
        <title>Phylogenetically driven sequencing of extremely halophilic archaea reveals strategies for static and dynamic osmo-response.</title>
        <authorList>
            <person name="Becker E.A."/>
            <person name="Seitzer P.M."/>
            <person name="Tritt A."/>
            <person name="Larsen D."/>
            <person name="Krusor M."/>
            <person name="Yao A.I."/>
            <person name="Wu D."/>
            <person name="Madern D."/>
            <person name="Eisen J.A."/>
            <person name="Darling A.E."/>
            <person name="Facciotti M.T."/>
        </authorList>
    </citation>
    <scope>NUCLEOTIDE SEQUENCE [LARGE SCALE GENOMIC DNA]</scope>
    <source>
        <strain evidence="2 3">JCM 14624</strain>
    </source>
</reference>